<evidence type="ECO:0000256" key="1">
    <source>
        <dbReference type="SAM" id="Phobius"/>
    </source>
</evidence>
<protein>
    <submittedName>
        <fullName evidence="2">Uncharacterized protein</fullName>
    </submittedName>
</protein>
<comment type="caution">
    <text evidence="2">The sequence shown here is derived from an EMBL/GenBank/DDBJ whole genome shotgun (WGS) entry which is preliminary data.</text>
</comment>
<dbReference type="PROSITE" id="PS51257">
    <property type="entry name" value="PROKAR_LIPOPROTEIN"/>
    <property type="match status" value="1"/>
</dbReference>
<reference evidence="2" key="1">
    <citation type="journal article" date="2021" name="bioRxiv">
        <title>Unraveling nitrogen, sulfur and carbon metabolic pathways and microbial community transcriptional responses to substrate deprivation and toxicity stresses in a bioreactor mimicking anoxic brackish coastal sediment conditions.</title>
        <authorList>
            <person name="Martins P.D."/>
            <person name="Echeveste M.J."/>
            <person name="Arshad A."/>
            <person name="Kurth J."/>
            <person name="Ouboter H."/>
            <person name="Jetten M.S.M."/>
            <person name="Welte C.U."/>
        </authorList>
    </citation>
    <scope>NUCLEOTIDE SEQUENCE</scope>
    <source>
        <strain evidence="2">MAG_39</strain>
    </source>
</reference>
<dbReference type="AlphaFoldDB" id="A0A953JA23"/>
<keyword evidence="1" id="KW-0812">Transmembrane</keyword>
<feature type="transmembrane region" description="Helical" evidence="1">
    <location>
        <begin position="16"/>
        <end position="36"/>
    </location>
</feature>
<accession>A0A953JA23</accession>
<dbReference type="EMBL" id="JAIOIV010000028">
    <property type="protein sequence ID" value="MBZ0155285.1"/>
    <property type="molecule type" value="Genomic_DNA"/>
</dbReference>
<evidence type="ECO:0000313" key="3">
    <source>
        <dbReference type="Proteomes" id="UP000705867"/>
    </source>
</evidence>
<dbReference type="Proteomes" id="UP000705867">
    <property type="component" value="Unassembled WGS sequence"/>
</dbReference>
<name>A0A953JA23_9BACT</name>
<sequence>MSEAERNGPCLSPVRAFFPLLLLFFCLFAFSCSSPFDGKKFEGADRAAHEVMRAIDSGAGYQLFGEALHQLSEEVSLLKRTVMPGREEELFRVYDDLLTIFRDGQILWKYKAEFVYYGFVPEGMIYVGQDIEPIVAKYGIPTEAHLFKPTRQAWRSIPDSSIVVIWKNAHSRLTIIENILKNRE</sequence>
<evidence type="ECO:0000313" key="2">
    <source>
        <dbReference type="EMBL" id="MBZ0155285.1"/>
    </source>
</evidence>
<keyword evidence="1" id="KW-0472">Membrane</keyword>
<reference evidence="2" key="2">
    <citation type="submission" date="2021-08" db="EMBL/GenBank/DDBJ databases">
        <authorList>
            <person name="Dalcin Martins P."/>
        </authorList>
    </citation>
    <scope>NUCLEOTIDE SEQUENCE</scope>
    <source>
        <strain evidence="2">MAG_39</strain>
    </source>
</reference>
<proteinExistence type="predicted"/>
<keyword evidence="1" id="KW-1133">Transmembrane helix</keyword>
<organism evidence="2 3">
    <name type="scientific">Candidatus Nitrobium versatile</name>
    <dbReference type="NCBI Taxonomy" id="2884831"/>
    <lineage>
        <taxon>Bacteria</taxon>
        <taxon>Pseudomonadati</taxon>
        <taxon>Nitrospirota</taxon>
        <taxon>Nitrospiria</taxon>
        <taxon>Nitrospirales</taxon>
        <taxon>Nitrospiraceae</taxon>
        <taxon>Candidatus Nitrobium</taxon>
    </lineage>
</organism>
<gene>
    <name evidence="2" type="ORF">K8I29_03610</name>
</gene>